<dbReference type="InterPro" id="IPR007187">
    <property type="entry name" value="Nucleoporin_Nup133/Nup155_C"/>
</dbReference>
<dbReference type="Gene3D" id="3.40.50.11000">
    <property type="entry name" value="Fe-S cluster assembly protein Dre2, N-terminal domain"/>
    <property type="match status" value="1"/>
</dbReference>
<dbReference type="GO" id="GO:0006606">
    <property type="term" value="P:protein import into nucleus"/>
    <property type="evidence" value="ECO:0007669"/>
    <property type="project" value="TreeGrafter"/>
</dbReference>
<dbReference type="InterPro" id="IPR031838">
    <property type="entry name" value="Dre2_N"/>
</dbReference>
<keyword evidence="11" id="KW-0653">Protein transport</keyword>
<gene>
    <name evidence="23" type="ORF">BLS_002220</name>
</gene>
<dbReference type="Pfam" id="PF05093">
    <property type="entry name" value="CIAPIN1"/>
    <property type="match status" value="1"/>
</dbReference>
<comment type="domain">
    <text evidence="17">The N-terminal domain has structural similarity with S-adenosyl-L-methionine-dependent methyltransferases, but does not bind S-adenosyl-L-methionine. It is required for correct assembly of the 2 Fe-S clusters.</text>
</comment>
<evidence type="ECO:0000259" key="19">
    <source>
        <dbReference type="Pfam" id="PF03177"/>
    </source>
</evidence>
<evidence type="ECO:0000256" key="2">
    <source>
        <dbReference type="ARBA" id="ARBA00004259"/>
    </source>
</evidence>
<dbReference type="InterPro" id="IPR046408">
    <property type="entry name" value="CIAPIN1"/>
</dbReference>
<proteinExistence type="inferred from homology"/>
<keyword evidence="5" id="KW-0813">Transport</keyword>
<reference evidence="23 24" key="1">
    <citation type="submission" date="2019-11" db="EMBL/GenBank/DDBJ databases">
        <title>Venturia inaequalis Genome Resource.</title>
        <authorList>
            <person name="Lichtner F.J."/>
        </authorList>
    </citation>
    <scope>NUCLEOTIDE SEQUENCE [LARGE SCALE GENOMIC DNA]</scope>
    <source>
        <strain evidence="23">Bline_iso_100314</strain>
    </source>
</reference>
<keyword evidence="8 17" id="KW-0001">2Fe-2S</keyword>
<keyword evidence="15 17" id="KW-0496">Mitochondrion</keyword>
<dbReference type="GO" id="GO:0046872">
    <property type="term" value="F:metal ion binding"/>
    <property type="evidence" value="ECO:0007669"/>
    <property type="project" value="UniProtKB-KW"/>
</dbReference>
<feature type="domain" description="Anamorsin C-terminal" evidence="20">
    <location>
        <begin position="240"/>
        <end position="317"/>
    </location>
</feature>
<evidence type="ECO:0000256" key="14">
    <source>
        <dbReference type="ARBA" id="ARBA00023014"/>
    </source>
</evidence>
<keyword evidence="10" id="KW-0509">mRNA transport</keyword>
<evidence type="ECO:0000256" key="18">
    <source>
        <dbReference type="SAM" id="MobiDB-lite"/>
    </source>
</evidence>
<evidence type="ECO:0000256" key="17">
    <source>
        <dbReference type="HAMAP-Rule" id="MF_03115"/>
    </source>
</evidence>
<dbReference type="InterPro" id="IPR007785">
    <property type="entry name" value="Anamorsin"/>
</dbReference>
<dbReference type="GO" id="GO:0031080">
    <property type="term" value="C:nuclear pore outer ring"/>
    <property type="evidence" value="ECO:0007669"/>
    <property type="project" value="TreeGrafter"/>
</dbReference>
<evidence type="ECO:0000313" key="24">
    <source>
        <dbReference type="Proteomes" id="UP000433883"/>
    </source>
</evidence>
<evidence type="ECO:0000256" key="8">
    <source>
        <dbReference type="ARBA" id="ARBA00022714"/>
    </source>
</evidence>
<evidence type="ECO:0000256" key="7">
    <source>
        <dbReference type="ARBA" id="ARBA00022490"/>
    </source>
</evidence>
<evidence type="ECO:0000256" key="5">
    <source>
        <dbReference type="ARBA" id="ARBA00022448"/>
    </source>
</evidence>
<feature type="compositionally biased region" description="Basic and acidic residues" evidence="18">
    <location>
        <begin position="2006"/>
        <end position="2020"/>
    </location>
</feature>
<evidence type="ECO:0000259" key="21">
    <source>
        <dbReference type="Pfam" id="PF08801"/>
    </source>
</evidence>
<evidence type="ECO:0000256" key="4">
    <source>
        <dbReference type="ARBA" id="ARBA00008842"/>
    </source>
</evidence>
<dbReference type="InterPro" id="IPR000648">
    <property type="entry name" value="Oxysterol-bd"/>
</dbReference>
<name>A0A8H3Z631_VENIN</name>
<dbReference type="Pfam" id="PF03177">
    <property type="entry name" value="Nucleoporin_C"/>
    <property type="match status" value="1"/>
</dbReference>
<keyword evidence="12 17" id="KW-0408">Iron</keyword>
<evidence type="ECO:0000256" key="12">
    <source>
        <dbReference type="ARBA" id="ARBA00023004"/>
    </source>
</evidence>
<feature type="region of interest" description="Disordered" evidence="18">
    <location>
        <begin position="720"/>
        <end position="772"/>
    </location>
</feature>
<dbReference type="GO" id="GO:0000972">
    <property type="term" value="P:transcription-dependent tethering of RNA polymerase II gene DNA at nuclear periphery"/>
    <property type="evidence" value="ECO:0007669"/>
    <property type="project" value="TreeGrafter"/>
</dbReference>
<evidence type="ECO:0000256" key="13">
    <source>
        <dbReference type="ARBA" id="ARBA00023010"/>
    </source>
</evidence>
<dbReference type="Pfam" id="PF16803">
    <property type="entry name" value="DRE2_N"/>
    <property type="match status" value="1"/>
</dbReference>
<dbReference type="GO" id="GO:0016226">
    <property type="term" value="P:iron-sulfur cluster assembly"/>
    <property type="evidence" value="ECO:0007669"/>
    <property type="project" value="UniProtKB-UniRule"/>
</dbReference>
<dbReference type="Gene3D" id="1.10.287.2720">
    <property type="match status" value="1"/>
</dbReference>
<dbReference type="GO" id="GO:0051539">
    <property type="term" value="F:4 iron, 4 sulfur cluster binding"/>
    <property type="evidence" value="ECO:0007669"/>
    <property type="project" value="UniProtKB-KW"/>
</dbReference>
<feature type="domain" description="Fe-S cluster assembly protein Dre2 N-terminal" evidence="22">
    <location>
        <begin position="28"/>
        <end position="158"/>
    </location>
</feature>
<comment type="subcellular location">
    <subcellularLocation>
        <location evidence="17">Cytoplasm</location>
    </subcellularLocation>
    <subcellularLocation>
        <location evidence="17">Mitochondrion intermembrane space</location>
    </subcellularLocation>
    <subcellularLocation>
        <location evidence="2">Nucleus envelope</location>
    </subcellularLocation>
</comment>
<dbReference type="GO" id="GO:0017056">
    <property type="term" value="F:structural constituent of nuclear pore"/>
    <property type="evidence" value="ECO:0007669"/>
    <property type="project" value="InterPro"/>
</dbReference>
<dbReference type="GO" id="GO:0005758">
    <property type="term" value="C:mitochondrial intermembrane space"/>
    <property type="evidence" value="ECO:0007669"/>
    <property type="project" value="UniProtKB-SubCell"/>
</dbReference>
<feature type="region of interest" description="Disordered" evidence="18">
    <location>
        <begin position="1997"/>
        <end position="2109"/>
    </location>
</feature>
<comment type="caution">
    <text evidence="23">The sequence shown here is derived from an EMBL/GenBank/DDBJ whole genome shotgun (WGS) entry which is preliminary data.</text>
</comment>
<evidence type="ECO:0000256" key="3">
    <source>
        <dbReference type="ARBA" id="ARBA00005569"/>
    </source>
</evidence>
<dbReference type="Gene3D" id="3.30.70.3490">
    <property type="match status" value="1"/>
</dbReference>
<evidence type="ECO:0000256" key="1">
    <source>
        <dbReference type="ARBA" id="ARBA00001966"/>
    </source>
</evidence>
<dbReference type="PANTHER" id="PTHR13405:SF11">
    <property type="entry name" value="NUCLEAR PORE COMPLEX PROTEIN NUP133"/>
    <property type="match status" value="1"/>
</dbReference>
<dbReference type="EMBL" id="WNWQ01000016">
    <property type="protein sequence ID" value="KAE9984518.1"/>
    <property type="molecule type" value="Genomic_DNA"/>
</dbReference>
<dbReference type="InterPro" id="IPR037239">
    <property type="entry name" value="OSBP_sf"/>
</dbReference>
<feature type="domain" description="Nucleoporin Nup133/Nup155-like C-terminal" evidence="19">
    <location>
        <begin position="1301"/>
        <end position="1974"/>
    </location>
</feature>
<dbReference type="InterPro" id="IPR014908">
    <property type="entry name" value="Nucleoporin_Nup133/Nup155_N"/>
</dbReference>
<evidence type="ECO:0000256" key="10">
    <source>
        <dbReference type="ARBA" id="ARBA00022816"/>
    </source>
</evidence>
<evidence type="ECO:0000313" key="23">
    <source>
        <dbReference type="EMBL" id="KAE9984518.1"/>
    </source>
</evidence>
<evidence type="ECO:0000256" key="11">
    <source>
        <dbReference type="ARBA" id="ARBA00022927"/>
    </source>
</evidence>
<protein>
    <submittedName>
        <fullName evidence="23">Uncharacterized protein</fullName>
    </submittedName>
</protein>
<accession>A0A8H3Z631</accession>
<dbReference type="GO" id="GO:0016973">
    <property type="term" value="P:poly(A)+ mRNA export from nucleus"/>
    <property type="evidence" value="ECO:0007669"/>
    <property type="project" value="TreeGrafter"/>
</dbReference>
<keyword evidence="9 17" id="KW-0479">Metal-binding</keyword>
<dbReference type="Pfam" id="PF08801">
    <property type="entry name" value="Nucleoporin_N"/>
    <property type="match status" value="1"/>
</dbReference>
<feature type="domain" description="Nucleoporin Nup133/Nup155-like N-terminal" evidence="21">
    <location>
        <begin position="776"/>
        <end position="1191"/>
    </location>
</feature>
<dbReference type="Gene3D" id="1.20.58.1380">
    <property type="match status" value="1"/>
</dbReference>
<keyword evidence="14 17" id="KW-0411">Iron-sulfur</keyword>
<keyword evidence="7 17" id="KW-0963">Cytoplasm</keyword>
<comment type="similarity">
    <text evidence="17">Belongs to the anamorsin family.</text>
</comment>
<comment type="cofactor">
    <cofactor evidence="17">
        <name>[2Fe-2S] cluster</name>
        <dbReference type="ChEBI" id="CHEBI:190135"/>
    </cofactor>
</comment>
<dbReference type="HAMAP" id="MF_03115">
    <property type="entry name" value="Anamorsin"/>
    <property type="match status" value="1"/>
</dbReference>
<evidence type="ECO:0000256" key="16">
    <source>
        <dbReference type="ARBA" id="ARBA00023242"/>
    </source>
</evidence>
<dbReference type="InterPro" id="IPR015943">
    <property type="entry name" value="WD40/YVTN_repeat-like_dom_sf"/>
</dbReference>
<comment type="cofactor">
    <cofactor evidence="1">
        <name>[4Fe-4S] cluster</name>
        <dbReference type="ChEBI" id="CHEBI:49883"/>
    </cofactor>
</comment>
<dbReference type="InterPro" id="IPR037624">
    <property type="entry name" value="Nup133-like"/>
</dbReference>
<dbReference type="SUPFAM" id="SSF117289">
    <property type="entry name" value="Nucleoporin domain"/>
    <property type="match status" value="1"/>
</dbReference>
<dbReference type="GO" id="GO:0008289">
    <property type="term" value="F:lipid binding"/>
    <property type="evidence" value="ECO:0007669"/>
    <property type="project" value="InterPro"/>
</dbReference>
<comment type="similarity">
    <text evidence="4">Belongs to the OSBP family.</text>
</comment>
<feature type="binding site" evidence="17">
    <location>
        <position position="259"/>
    </location>
    <ligand>
        <name>[2Fe-2S] cluster</name>
        <dbReference type="ChEBI" id="CHEBI:190135"/>
    </ligand>
</feature>
<comment type="domain">
    <text evidence="17">The C-terminal domain binds 2 Fe-S clusters but is otherwise mostly in an intrinsically disordered conformation.</text>
</comment>
<evidence type="ECO:0000256" key="6">
    <source>
        <dbReference type="ARBA" id="ARBA00022485"/>
    </source>
</evidence>
<dbReference type="Gene3D" id="2.130.10.10">
    <property type="entry name" value="YVTN repeat-like/Quinoprotein amine dehydrogenase"/>
    <property type="match status" value="1"/>
</dbReference>
<dbReference type="GO" id="GO:0009055">
    <property type="term" value="F:electron transfer activity"/>
    <property type="evidence" value="ECO:0007669"/>
    <property type="project" value="UniProtKB-UniRule"/>
</dbReference>
<organism evidence="23 24">
    <name type="scientific">Venturia inaequalis</name>
    <name type="common">Apple scab fungus</name>
    <dbReference type="NCBI Taxonomy" id="5025"/>
    <lineage>
        <taxon>Eukaryota</taxon>
        <taxon>Fungi</taxon>
        <taxon>Dikarya</taxon>
        <taxon>Ascomycota</taxon>
        <taxon>Pezizomycotina</taxon>
        <taxon>Dothideomycetes</taxon>
        <taxon>Pleosporomycetidae</taxon>
        <taxon>Venturiales</taxon>
        <taxon>Venturiaceae</taxon>
        <taxon>Venturia</taxon>
    </lineage>
</organism>
<feature type="binding site" evidence="17">
    <location>
        <position position="245"/>
    </location>
    <ligand>
        <name>[2Fe-2S] cluster</name>
        <dbReference type="ChEBI" id="CHEBI:190135"/>
    </ligand>
</feature>
<dbReference type="Gene3D" id="2.40.160.120">
    <property type="match status" value="1"/>
</dbReference>
<feature type="region of interest" description="Fe-S binding site A" evidence="17">
    <location>
        <begin position="245"/>
        <end position="261"/>
    </location>
</feature>
<evidence type="ECO:0000259" key="22">
    <source>
        <dbReference type="Pfam" id="PF16803"/>
    </source>
</evidence>
<comment type="similarity">
    <text evidence="3">Belongs to the nucleoporin Nup133 family.</text>
</comment>
<keyword evidence="13" id="KW-0811">Translocation</keyword>
<evidence type="ECO:0000256" key="15">
    <source>
        <dbReference type="ARBA" id="ARBA00023128"/>
    </source>
</evidence>
<comment type="caution">
    <text evidence="17">Lacks conserved residue(s) required for the propagation of feature annotation.</text>
</comment>
<feature type="compositionally biased region" description="Acidic residues" evidence="18">
    <location>
        <begin position="2053"/>
        <end position="2109"/>
    </location>
</feature>
<sequence>MSPSFTIDESDDLDFSPRTAMPSKSGARTLLLAPPSISAHPEMLNRIVEAHDRSHTDIQMLDRLALGLVTLPSATYDIILLLTDADGTRSQSQSLVDREAMTKLYEALKAGGRLRSQDGNLGKVDGQEKTEAILAGLLVDEDGLKKPDSAGSQTVQLRFGKKKAVENGAVQANADGSVPINLKRKSGTFEPAPVAVAPATNGVGFVDFSDDLDELITGEDDDLIDEDDLLTEADLARPVVQPPECQPKPGKRRRACKDCSCGLKEKIEAEDAAKRAQADKDLNTMKLDKDEMAEVDFTVQGKVGSCGNCALGDAFRTPFPDPFIMATTNRSSFKEFLASIATIKGDLSNITAPPFLLATQSTTQFPSYWAEFADLFTAPAKESDALLRSVLVLKWFLGCLKRQQYAGQMIDVSRINISFDVIQSVNAGVKKPLNAFLGEVFEAEWDGADGVTKLVSEQVGHHPPITACRLWNETAGVEAEGFACQKITFSGSVNIKQQGYAILSLKKFDEQYLIPLPDVKVSGILTGTAYPELTGTYEIVSTNGYVSKMNFSGTRMLGLVGRKNHVSASVFSVTDREKSLWSVEGRWSENFTIRDEIAGKDVEVFDCTTAQPSPMKMAPVEQQDPWESRRAWKGTIDALDAGNMQLAADEKSKVEKGQRALRKEEEAGGKVWEPLFFRKTERDERFEQLSALRREKTVLDTGLWVWDEDLAGRRSKISESTFEARDGPHSIEEDGTNGHVNGNASLHTHMPVRGKRQASTSHRSTKGDGAEELSRTAEYVVKKLPALPDRLRNDATASFRVFFQSSSTSHHIVATTRDAALLWDYNSSTAAPHLRVLDYPQVLKYGEPLPIAHLSTTGSSSDVGIVMIYPNTGKISFRENLDSIDSLSLFQRHREGVEGSFKLMNGETVVDVVNVRDAGYVLVLSSGRLAHLTVRDQQGRPAIAVSQMNSEGPTKGSWFGSFSSILGGGWRNTLAAVKAHSSTRSGQMEVIATTVEGTFKFWDVSHDGQTMFKYQIDTLDDIRQGLFEAELLDPASKAHVQVMDFSIVKHSPGTIANRANDQAGMKAVVLVAYDEQLTTRYVLLHFTLHGEASLTRITPITVYNPPITEASKEIRLLIPHNGHTAFLVSSNTVVVVSSLDVRDPGQPPFQDVICFRSDKATQIVSSSIEIPRTSSKLDESNILLFTQSYGALRISADKGSLDAEKPKVSAKSKIEQAIFFGTKPDNILSLSDISQFAFSREEAEHAAAQISQEVLQSTSVFVPDVMSSLDAQINMRIKALHDLIVFMRDNFSPLSREVKWSLMLDAERLASALSLWHMHEKWLAKKKNKEDTMFHRCIEAINEKYKGPLLKERGEVDPVRQWLTHDIHYIEKVLTHIYIVDQNRREESSDILDLIEDTLEAYDIFDAALQTAFDFRTCSTGVYGLDNEPIENGTLCANYEGLPEMWTARSNAVSSVSRCVRAFGKRTITLRALLGTQKSLDRAQVAALSKAYPRLVLLSCLTHTERAQWLIAQDNAEDHASGERLMHQFVNDVRPQQLLGTAEVGQAFAGMDVAERLHDVKSLVDLILHELESAPNDREYQGMKGPGQIRADNYANELKDRIEGYFLKLGSSFAETFFSAHVEDGQLADLLDKDFGKSKELTNFLRSDPERFKMCWLNDVIAEKDLLHAGKALMAVAQNKELNIWSKHAELSLAKLSLLASKSGNLELREDGSLNVDSDPDDVADVLLEMNQTERQIAKIQEDLYNHLRPNFALGLNDQQGKVGAVMEVFGQTAVDRRPYLQRLLQQGFSDLYDQNVISIPVLINILTLIDNVTSATHEVPEPAVDIRTKEFSMALHLLDASQWCNSLGDEEIQRGEMLKKLIWKRLFIRDNWESVNDTKGKSDEASREQIQETLLYATLRDGLREFAWIDANFSANTQAWTIPWPTDVLGAGSLPEHWEFLFPGQDEESLRVGIANDNARDDDVLTEYLKKFRVGFHFDAAKQIAFEDVYEENEQQRAEQQATADFEKGYKIPERKNRQMVEMSEGVECMQSAASSPRRTRRFSRVASYEQEVIDSDEDENEEGDEEMEDEDMEGHEGDYDDQEGGYEEPSYDDEEPISAEEETEEDD</sequence>
<feature type="binding site" evidence="17">
    <location>
        <position position="261"/>
    </location>
    <ligand>
        <name>[2Fe-2S] cluster</name>
        <dbReference type="ChEBI" id="CHEBI:190135"/>
    </ligand>
</feature>
<dbReference type="Proteomes" id="UP000433883">
    <property type="component" value="Unassembled WGS sequence"/>
</dbReference>
<dbReference type="GO" id="GO:0051537">
    <property type="term" value="F:2 iron, 2 sulfur cluster binding"/>
    <property type="evidence" value="ECO:0007669"/>
    <property type="project" value="UniProtKB-UniRule"/>
</dbReference>
<evidence type="ECO:0000256" key="9">
    <source>
        <dbReference type="ARBA" id="ARBA00022723"/>
    </source>
</evidence>
<feature type="binding site" evidence="17">
    <location>
        <position position="256"/>
    </location>
    <ligand>
        <name>[2Fe-2S] cluster</name>
        <dbReference type="ChEBI" id="CHEBI:190135"/>
    </ligand>
</feature>
<evidence type="ECO:0000259" key="20">
    <source>
        <dbReference type="Pfam" id="PF05093"/>
    </source>
</evidence>
<dbReference type="Pfam" id="PF01237">
    <property type="entry name" value="Oxysterol_BP"/>
    <property type="match status" value="1"/>
</dbReference>
<keyword evidence="16" id="KW-0539">Nucleus</keyword>
<dbReference type="SUPFAM" id="SSF144000">
    <property type="entry name" value="Oxysterol-binding protein-like"/>
    <property type="match status" value="1"/>
</dbReference>
<dbReference type="PANTHER" id="PTHR13405">
    <property type="entry name" value="NUCLEAR PORE COMPLEX PROTEIN NUP133"/>
    <property type="match status" value="1"/>
</dbReference>
<feature type="compositionally biased region" description="Basic and acidic residues" evidence="18">
    <location>
        <begin position="722"/>
        <end position="732"/>
    </location>
</feature>
<keyword evidence="6" id="KW-0004">4Fe-4S</keyword>